<evidence type="ECO:0000313" key="8">
    <source>
        <dbReference type="EMBL" id="AWG44167.1"/>
    </source>
</evidence>
<dbReference type="GO" id="GO:0032259">
    <property type="term" value="P:methylation"/>
    <property type="evidence" value="ECO:0007669"/>
    <property type="project" value="UniProtKB-KW"/>
</dbReference>
<dbReference type="PROSITE" id="PS51679">
    <property type="entry name" value="SAM_MT_C5"/>
    <property type="match status" value="1"/>
</dbReference>
<sequence>MKYIDLFAGIGGFRYGLDDAGYECVFTSEIDTVPSEMYKLLHNEQEIHGDITKINAEDIPDHDLLVGGFPCQGFSTNGTRLGFKYKTGNLFFEALRVAKEKKPKYVLMENVTGLLNHDKGKTISIMMKSLSDAGYSVDFHILTSTDFGLPQKRSRVFIVGVLNYETEDWKETEIKQVNRAKEIVKNNFPDVKSFNFPYPVGTKHCNSLESVLDEDIDGNQIEYLEFGDFLKYLGDGVYRIKDGTNKGYTDFKPIPNETTIDYTFTTSKTRRGRIKHGATKTLDQSVDVALFDGNGFRRIGAKEVFRLQGFPDSAYNLLKEKGFKENQLYRRPSRSVSIPIIKNLGESLHKFHEELNTVTKCSNCKHWAEIDEGIGVCENEETVELHTMKDDGCTIQNTYI</sequence>
<dbReference type="InterPro" id="IPR001525">
    <property type="entry name" value="C5_MeTfrase"/>
</dbReference>
<accession>A0A2S1LZC5</accession>
<evidence type="ECO:0000256" key="6">
    <source>
        <dbReference type="RuleBase" id="RU000416"/>
    </source>
</evidence>
<dbReference type="SUPFAM" id="SSF53335">
    <property type="entry name" value="S-adenosyl-L-methionine-dependent methyltransferases"/>
    <property type="match status" value="1"/>
</dbReference>
<dbReference type="InterPro" id="IPR029063">
    <property type="entry name" value="SAM-dependent_MTases_sf"/>
</dbReference>
<dbReference type="REBASE" id="249486">
    <property type="entry name" value="M.Ben603ORF24250P"/>
</dbReference>
<evidence type="ECO:0000256" key="3">
    <source>
        <dbReference type="ARBA" id="ARBA00022691"/>
    </source>
</evidence>
<reference evidence="9" key="2">
    <citation type="submission" date="2015-06" db="EMBL/GenBank/DDBJ databases">
        <title>Genome Sequence of Bacillus endophyticus and Analysis of its Companion Mechanism in the Ketogulonigenium vulgare-Bacillus strain Consortium.</title>
        <authorList>
            <person name="Jia N."/>
            <person name="Du J."/>
            <person name="Ding M.-Z."/>
            <person name="Gao F."/>
            <person name="Yuan Y.-J."/>
        </authorList>
    </citation>
    <scope>NUCLEOTIDE SEQUENCE [LARGE SCALE GENOMIC DNA]</scope>
    <source>
        <strain evidence="9">Hbe603</strain>
    </source>
</reference>
<dbReference type="EC" id="2.1.1.37" evidence="7"/>
<dbReference type="PANTHER" id="PTHR46098:SF1">
    <property type="entry name" value="TRNA (CYTOSINE(38)-C(5))-METHYLTRANSFERASE"/>
    <property type="match status" value="1"/>
</dbReference>
<dbReference type="KEGG" id="beo:BEH_24250"/>
<dbReference type="Pfam" id="PF00145">
    <property type="entry name" value="DNA_methylase"/>
    <property type="match status" value="1"/>
</dbReference>
<dbReference type="Gene3D" id="3.90.120.10">
    <property type="entry name" value="DNA Methylase, subunit A, domain 2"/>
    <property type="match status" value="1"/>
</dbReference>
<dbReference type="RefSeq" id="WP_048896742.1">
    <property type="nucleotide sequence ID" value="NZ_CP011974.1"/>
</dbReference>
<proteinExistence type="inferred from homology"/>
<dbReference type="CDD" id="cd00315">
    <property type="entry name" value="Cyt_C5_DNA_methylase"/>
    <property type="match status" value="1"/>
</dbReference>
<dbReference type="NCBIfam" id="TIGR00675">
    <property type="entry name" value="dcm"/>
    <property type="match status" value="1"/>
</dbReference>
<dbReference type="OrthoDB" id="9813719at2"/>
<evidence type="ECO:0000256" key="2">
    <source>
        <dbReference type="ARBA" id="ARBA00022679"/>
    </source>
</evidence>
<feature type="active site" evidence="5">
    <location>
        <position position="71"/>
    </location>
</feature>
<dbReference type="PANTHER" id="PTHR46098">
    <property type="entry name" value="TRNA (CYTOSINE(38)-C(5))-METHYLTRANSFERASE"/>
    <property type="match status" value="1"/>
</dbReference>
<evidence type="ECO:0000256" key="7">
    <source>
        <dbReference type="RuleBase" id="RU000417"/>
    </source>
</evidence>
<dbReference type="EMBL" id="CP011974">
    <property type="protein sequence ID" value="AWG44167.1"/>
    <property type="molecule type" value="Genomic_DNA"/>
</dbReference>
<evidence type="ECO:0000256" key="4">
    <source>
        <dbReference type="ARBA" id="ARBA00022747"/>
    </source>
</evidence>
<name>A0A2S1LZC5_9BACI</name>
<dbReference type="GO" id="GO:0003886">
    <property type="term" value="F:DNA (cytosine-5-)-methyltransferase activity"/>
    <property type="evidence" value="ECO:0007669"/>
    <property type="project" value="UniProtKB-EC"/>
</dbReference>
<protein>
    <recommendedName>
        <fullName evidence="7">Cytosine-specific methyltransferase</fullName>
        <ecNumber evidence="7">2.1.1.37</ecNumber>
    </recommendedName>
</protein>
<evidence type="ECO:0000256" key="1">
    <source>
        <dbReference type="ARBA" id="ARBA00022603"/>
    </source>
</evidence>
<comment type="catalytic activity">
    <reaction evidence="7">
        <text>a 2'-deoxycytidine in DNA + S-adenosyl-L-methionine = a 5-methyl-2'-deoxycytidine in DNA + S-adenosyl-L-homocysteine + H(+)</text>
        <dbReference type="Rhea" id="RHEA:13681"/>
        <dbReference type="Rhea" id="RHEA-COMP:11369"/>
        <dbReference type="Rhea" id="RHEA-COMP:11370"/>
        <dbReference type="ChEBI" id="CHEBI:15378"/>
        <dbReference type="ChEBI" id="CHEBI:57856"/>
        <dbReference type="ChEBI" id="CHEBI:59789"/>
        <dbReference type="ChEBI" id="CHEBI:85452"/>
        <dbReference type="ChEBI" id="CHEBI:85454"/>
        <dbReference type="EC" id="2.1.1.37"/>
    </reaction>
</comment>
<keyword evidence="3 5" id="KW-0949">S-adenosyl-L-methionine</keyword>
<reference evidence="8 9" key="1">
    <citation type="journal article" date="2015" name="PLoS ONE">
        <title>Genome Sequence of Bacillus endophyticus and Analysis of Its Companion Mechanism in the Ketogulonigenium vulgare-Bacillus Strain Consortium.</title>
        <authorList>
            <person name="Jia N."/>
            <person name="Du J."/>
            <person name="Ding M.Z."/>
            <person name="Gao F."/>
            <person name="Yuan Y.J."/>
        </authorList>
    </citation>
    <scope>NUCLEOTIDE SEQUENCE [LARGE SCALE GENOMIC DNA]</scope>
    <source>
        <strain evidence="8 9">Hbe603</strain>
    </source>
</reference>
<evidence type="ECO:0000313" key="9">
    <source>
        <dbReference type="Proteomes" id="UP000036202"/>
    </source>
</evidence>
<dbReference type="InterPro" id="IPR050750">
    <property type="entry name" value="C5-MTase"/>
</dbReference>
<dbReference type="AlphaFoldDB" id="A0A2S1LZC5"/>
<dbReference type="PRINTS" id="PR00105">
    <property type="entry name" value="C5METTRFRASE"/>
</dbReference>
<keyword evidence="9" id="KW-1185">Reference proteome</keyword>
<dbReference type="PROSITE" id="PS00094">
    <property type="entry name" value="C5_MTASE_1"/>
    <property type="match status" value="1"/>
</dbReference>
<evidence type="ECO:0000256" key="5">
    <source>
        <dbReference type="PROSITE-ProRule" id="PRU01016"/>
    </source>
</evidence>
<keyword evidence="4" id="KW-0680">Restriction system</keyword>
<dbReference type="GO" id="GO:0009307">
    <property type="term" value="P:DNA restriction-modification system"/>
    <property type="evidence" value="ECO:0007669"/>
    <property type="project" value="UniProtKB-KW"/>
</dbReference>
<comment type="similarity">
    <text evidence="5 6">Belongs to the class I-like SAM-binding methyltransferase superfamily. C5-methyltransferase family.</text>
</comment>
<dbReference type="Gene3D" id="3.40.50.150">
    <property type="entry name" value="Vaccinia Virus protein VP39"/>
    <property type="match status" value="1"/>
</dbReference>
<keyword evidence="2 5" id="KW-0808">Transferase</keyword>
<keyword evidence="1 5" id="KW-0489">Methyltransferase</keyword>
<dbReference type="Proteomes" id="UP000036202">
    <property type="component" value="Chromosome"/>
</dbReference>
<organism evidence="8 9">
    <name type="scientific">Priestia filamentosa</name>
    <dbReference type="NCBI Taxonomy" id="1402861"/>
    <lineage>
        <taxon>Bacteria</taxon>
        <taxon>Bacillati</taxon>
        <taxon>Bacillota</taxon>
        <taxon>Bacilli</taxon>
        <taxon>Bacillales</taxon>
        <taxon>Bacillaceae</taxon>
        <taxon>Priestia</taxon>
    </lineage>
</organism>
<gene>
    <name evidence="8" type="ORF">BEH_24250</name>
</gene>
<dbReference type="InterPro" id="IPR018117">
    <property type="entry name" value="C5_DNA_meth_AS"/>
</dbReference>